<dbReference type="RefSeq" id="XP_033399888.1">
    <property type="nucleotide sequence ID" value="XM_033535571.1"/>
</dbReference>
<evidence type="ECO:0000313" key="2">
    <source>
        <dbReference type="EMBL" id="KAF2144176.1"/>
    </source>
</evidence>
<dbReference type="GeneID" id="54293065"/>
<evidence type="ECO:0000313" key="3">
    <source>
        <dbReference type="Proteomes" id="UP000799438"/>
    </source>
</evidence>
<proteinExistence type="predicted"/>
<evidence type="ECO:0000256" key="1">
    <source>
        <dbReference type="SAM" id="MobiDB-lite"/>
    </source>
</evidence>
<dbReference type="AlphaFoldDB" id="A0A6A6BJH2"/>
<dbReference type="EMBL" id="ML995480">
    <property type="protein sequence ID" value="KAF2144176.1"/>
    <property type="molecule type" value="Genomic_DNA"/>
</dbReference>
<organism evidence="2 3">
    <name type="scientific">Aplosporella prunicola CBS 121167</name>
    <dbReference type="NCBI Taxonomy" id="1176127"/>
    <lineage>
        <taxon>Eukaryota</taxon>
        <taxon>Fungi</taxon>
        <taxon>Dikarya</taxon>
        <taxon>Ascomycota</taxon>
        <taxon>Pezizomycotina</taxon>
        <taxon>Dothideomycetes</taxon>
        <taxon>Dothideomycetes incertae sedis</taxon>
        <taxon>Botryosphaeriales</taxon>
        <taxon>Aplosporellaceae</taxon>
        <taxon>Aplosporella</taxon>
    </lineage>
</organism>
<keyword evidence="3" id="KW-1185">Reference proteome</keyword>
<dbReference type="Proteomes" id="UP000799438">
    <property type="component" value="Unassembled WGS sequence"/>
</dbReference>
<name>A0A6A6BJH2_9PEZI</name>
<sequence>MMREGWREKTEKRETREERKEKRYAGSPHCCCCYKRRSVCLSLIVTAYLPHLTSHHFNDLTYPNTPSNTHARTASFPCHVMTSVPDADGISRLVNQSV</sequence>
<reference evidence="2" key="1">
    <citation type="journal article" date="2020" name="Stud. Mycol.">
        <title>101 Dothideomycetes genomes: a test case for predicting lifestyles and emergence of pathogens.</title>
        <authorList>
            <person name="Haridas S."/>
            <person name="Albert R."/>
            <person name="Binder M."/>
            <person name="Bloem J."/>
            <person name="Labutti K."/>
            <person name="Salamov A."/>
            <person name="Andreopoulos B."/>
            <person name="Baker S."/>
            <person name="Barry K."/>
            <person name="Bills G."/>
            <person name="Bluhm B."/>
            <person name="Cannon C."/>
            <person name="Castanera R."/>
            <person name="Culley D."/>
            <person name="Daum C."/>
            <person name="Ezra D."/>
            <person name="Gonzalez J."/>
            <person name="Henrissat B."/>
            <person name="Kuo A."/>
            <person name="Liang C."/>
            <person name="Lipzen A."/>
            <person name="Lutzoni F."/>
            <person name="Magnuson J."/>
            <person name="Mondo S."/>
            <person name="Nolan M."/>
            <person name="Ohm R."/>
            <person name="Pangilinan J."/>
            <person name="Park H.-J."/>
            <person name="Ramirez L."/>
            <person name="Alfaro M."/>
            <person name="Sun H."/>
            <person name="Tritt A."/>
            <person name="Yoshinaga Y."/>
            <person name="Zwiers L.-H."/>
            <person name="Turgeon B."/>
            <person name="Goodwin S."/>
            <person name="Spatafora J."/>
            <person name="Crous P."/>
            <person name="Grigoriev I."/>
        </authorList>
    </citation>
    <scope>NUCLEOTIDE SEQUENCE</scope>
    <source>
        <strain evidence="2">CBS 121167</strain>
    </source>
</reference>
<protein>
    <submittedName>
        <fullName evidence="2">Uncharacterized protein</fullName>
    </submittedName>
</protein>
<feature type="region of interest" description="Disordered" evidence="1">
    <location>
        <begin position="1"/>
        <end position="25"/>
    </location>
</feature>
<gene>
    <name evidence="2" type="ORF">K452DRAFT_154326</name>
</gene>
<feature type="compositionally biased region" description="Basic and acidic residues" evidence="1">
    <location>
        <begin position="1"/>
        <end position="24"/>
    </location>
</feature>
<accession>A0A6A6BJH2</accession>